<keyword evidence="3" id="KW-1185">Reference proteome</keyword>
<proteinExistence type="predicted"/>
<feature type="transmembrane region" description="Helical" evidence="1">
    <location>
        <begin position="21"/>
        <end position="40"/>
    </location>
</feature>
<dbReference type="EMBL" id="CCDI010000003">
    <property type="protein sequence ID" value="CDQ24337.1"/>
    <property type="molecule type" value="Genomic_DNA"/>
</dbReference>
<protein>
    <submittedName>
        <fullName evidence="2">Uncharacterized protein</fullName>
    </submittedName>
</protein>
<keyword evidence="1" id="KW-1133">Transmembrane helix</keyword>
<organism evidence="2 3">
    <name type="scientific">Halobacillus karajensis</name>
    <dbReference type="NCBI Taxonomy" id="195088"/>
    <lineage>
        <taxon>Bacteria</taxon>
        <taxon>Bacillati</taxon>
        <taxon>Bacillota</taxon>
        <taxon>Bacilli</taxon>
        <taxon>Bacillales</taxon>
        <taxon>Bacillaceae</taxon>
        <taxon>Halobacillus</taxon>
    </lineage>
</organism>
<dbReference type="Proteomes" id="UP000028868">
    <property type="component" value="Unassembled WGS sequence"/>
</dbReference>
<sequence>MKKYIRAKSTFLNQEGIVFPWVLFLSFLLLIITFLSIHQYENHLLLLKSHQSSVTLQHIIDTSRRDLEQELTALPETQKHHAFKNITPDGEAIVDCSHDDQWICTWNVTEYSSHSHKQLKTSFHP</sequence>
<reference evidence="2 3" key="2">
    <citation type="submission" date="2014-05" db="EMBL/GenBank/DDBJ databases">
        <title>Draft genome sequence of Halobacillus karajensis HK-03.</title>
        <authorList>
            <person name="Khelaifia S."/>
            <person name="Croce O."/>
            <person name="Lagier J.C."/>
            <person name="Raoult D."/>
        </authorList>
    </citation>
    <scope>NUCLEOTIDE SEQUENCE [LARGE SCALE GENOMIC DNA]</scope>
    <source>
        <strain evidence="2 3">HD-03</strain>
    </source>
</reference>
<keyword evidence="1" id="KW-0472">Membrane</keyword>
<name>A0A024P7L1_9BACI</name>
<comment type="caution">
    <text evidence="2">The sequence shown here is derived from an EMBL/GenBank/DDBJ whole genome shotgun (WGS) entry which is preliminary data.</text>
</comment>
<reference evidence="3" key="1">
    <citation type="submission" date="2014-03" db="EMBL/GenBank/DDBJ databases">
        <authorList>
            <person name="Urmite Genomes U."/>
        </authorList>
    </citation>
    <scope>NUCLEOTIDE SEQUENCE [LARGE SCALE GENOMIC DNA]</scope>
    <source>
        <strain evidence="3">HD-03</strain>
    </source>
</reference>
<keyword evidence="1" id="KW-0812">Transmembrane</keyword>
<dbReference type="AlphaFoldDB" id="A0A024P7L1"/>
<evidence type="ECO:0000313" key="3">
    <source>
        <dbReference type="Proteomes" id="UP000028868"/>
    </source>
</evidence>
<accession>A0A024P7L1</accession>
<evidence type="ECO:0000256" key="1">
    <source>
        <dbReference type="SAM" id="Phobius"/>
    </source>
</evidence>
<gene>
    <name evidence="2" type="ORF">BN983_02611</name>
</gene>
<evidence type="ECO:0000313" key="2">
    <source>
        <dbReference type="EMBL" id="CDQ24337.1"/>
    </source>
</evidence>